<dbReference type="OrthoDB" id="2155935at2759"/>
<evidence type="ECO:0000256" key="2">
    <source>
        <dbReference type="ARBA" id="ARBA00022763"/>
    </source>
</evidence>
<reference evidence="11" key="2">
    <citation type="submission" date="2025-08" db="UniProtKB">
        <authorList>
            <consortium name="Ensembl"/>
        </authorList>
    </citation>
    <scope>IDENTIFICATION</scope>
</reference>
<dbReference type="CDD" id="cd22285">
    <property type="entry name" value="HD_XLF_N"/>
    <property type="match status" value="1"/>
</dbReference>
<evidence type="ECO:0000256" key="6">
    <source>
        <dbReference type="ARBA" id="ARBA00025747"/>
    </source>
</evidence>
<dbReference type="FunFam" id="2.170.210.10:FF:000001">
    <property type="entry name" value="Non-homologous end-joining factor 1"/>
    <property type="match status" value="1"/>
</dbReference>
<dbReference type="Proteomes" id="UP000005226">
    <property type="component" value="Chromosome 8"/>
</dbReference>
<dbReference type="InParanoid" id="A0A3B5KCB5"/>
<evidence type="ECO:0000256" key="5">
    <source>
        <dbReference type="ARBA" id="ARBA00023242"/>
    </source>
</evidence>
<dbReference type="OMA" id="LPFYWHF"/>
<evidence type="ECO:0000256" key="3">
    <source>
        <dbReference type="ARBA" id="ARBA00023125"/>
    </source>
</evidence>
<dbReference type="GeneTree" id="ENSGT00390000009940"/>
<protein>
    <recommendedName>
        <fullName evidence="7">Non-homologous end-joining factor 1</fullName>
    </recommendedName>
</protein>
<gene>
    <name evidence="11" type="primary">nhej1</name>
</gene>
<dbReference type="RefSeq" id="XP_011604658.2">
    <property type="nucleotide sequence ID" value="XM_011606356.2"/>
</dbReference>
<feature type="compositionally biased region" description="Basic residues" evidence="8">
    <location>
        <begin position="309"/>
        <end position="320"/>
    </location>
</feature>
<reference evidence="11" key="3">
    <citation type="submission" date="2025-09" db="UniProtKB">
        <authorList>
            <consortium name="Ensembl"/>
        </authorList>
    </citation>
    <scope>IDENTIFICATION</scope>
</reference>
<dbReference type="Gene3D" id="2.170.210.10">
    <property type="entry name" value="DNA double-strand break repair and VJ recombination XRCC4, N-terminal"/>
    <property type="match status" value="1"/>
</dbReference>
<evidence type="ECO:0000256" key="8">
    <source>
        <dbReference type="SAM" id="MobiDB-lite"/>
    </source>
</evidence>
<keyword evidence="2" id="KW-0227">DNA damage</keyword>
<evidence type="ECO:0000259" key="10">
    <source>
        <dbReference type="Pfam" id="PF21928"/>
    </source>
</evidence>
<dbReference type="FunCoup" id="A0A3B5KCB5">
    <property type="interactions" value="347"/>
</dbReference>
<evidence type="ECO:0000259" key="9">
    <source>
        <dbReference type="Pfam" id="PF09302"/>
    </source>
</evidence>
<feature type="compositionally biased region" description="Low complexity" evidence="8">
    <location>
        <begin position="258"/>
        <end position="267"/>
    </location>
</feature>
<dbReference type="GO" id="GO:0045027">
    <property type="term" value="F:DNA end binding"/>
    <property type="evidence" value="ECO:0007669"/>
    <property type="project" value="TreeGrafter"/>
</dbReference>
<dbReference type="KEGG" id="tru:101061346"/>
<dbReference type="RefSeq" id="XP_029695560.1">
    <property type="nucleotide sequence ID" value="XM_029839700.1"/>
</dbReference>
<dbReference type="GeneID" id="101061346"/>
<dbReference type="InterPro" id="IPR052287">
    <property type="entry name" value="NHEJ_factor"/>
</dbReference>
<keyword evidence="3" id="KW-0238">DNA-binding</keyword>
<evidence type="ECO:0000313" key="12">
    <source>
        <dbReference type="Proteomes" id="UP000005226"/>
    </source>
</evidence>
<dbReference type="Ensembl" id="ENSTRUT00000050225.2">
    <property type="protein sequence ID" value="ENSTRUP00000051062.2"/>
    <property type="gene ID" value="ENSTRUG00000020336.2"/>
</dbReference>
<name>A0A3B5KCB5_TAKRU</name>
<keyword evidence="5" id="KW-0539">Nucleus</keyword>
<evidence type="ECO:0000256" key="7">
    <source>
        <dbReference type="ARBA" id="ARBA00044529"/>
    </source>
</evidence>
<accession>A0A3B5KCB5</accession>
<comment type="subcellular location">
    <subcellularLocation>
        <location evidence="1">Nucleus</location>
    </subcellularLocation>
</comment>
<dbReference type="InterPro" id="IPR053829">
    <property type="entry name" value="XLF-like_CC"/>
</dbReference>
<dbReference type="STRING" id="31033.ENSTRUP00000051062"/>
<sequence>MEAGEAASEVLLQLPWLPMNISGCQLLTKSWFGETTYHLLLTDTHCVWEERAGSLDIQKRAQELNRRLRAPVEAFFTHLCQVARPCLSGSDSQSDGGAQISLIRQDDGNLRVKLKSELAGLPFYWEFHCSLSPVTVACAQLVRPLLAMNHLLQRQVMDLEDLLVRKDAEIQDYKENGASLSRERLQTSVFEEQTFRNDFMAKTLPLLSSDQQLVLNFHADLQNLYAAVVQHSNSRRRKRKLSEEERPAAEDADVSPQAVAEGVTTTETGEDKQQRQSPQADAEESKMADRTPTKQVPLLPSDPAERASSKPKKKKVGLFR</sequence>
<evidence type="ECO:0000256" key="1">
    <source>
        <dbReference type="ARBA" id="ARBA00004123"/>
    </source>
</evidence>
<evidence type="ECO:0000256" key="4">
    <source>
        <dbReference type="ARBA" id="ARBA00023204"/>
    </source>
</evidence>
<comment type="similarity">
    <text evidence="6">Belongs to the XRCC4-XLF family. XLF subfamily.</text>
</comment>
<dbReference type="GO" id="GO:0006303">
    <property type="term" value="P:double-strand break repair via nonhomologous end joining"/>
    <property type="evidence" value="ECO:0007669"/>
    <property type="project" value="UniProtKB-ARBA"/>
</dbReference>
<dbReference type="FunFam" id="1.10.287.450:FF:000003">
    <property type="entry name" value="Non-homologous end-joining factor 1"/>
    <property type="match status" value="1"/>
</dbReference>
<dbReference type="PANTHER" id="PTHR32235:SF1">
    <property type="entry name" value="NON-HOMOLOGOUS END-JOINING FACTOR 1"/>
    <property type="match status" value="1"/>
</dbReference>
<dbReference type="Gene3D" id="1.10.287.450">
    <property type="entry name" value="Helix hairpin bin"/>
    <property type="match status" value="1"/>
</dbReference>
<reference evidence="11 12" key="1">
    <citation type="journal article" date="2011" name="Genome Biol. Evol.">
        <title>Integration of the genetic map and genome assembly of fugu facilitates insights into distinct features of genome evolution in teleosts and mammals.</title>
        <authorList>
            <person name="Kai W."/>
            <person name="Kikuchi K."/>
            <person name="Tohari S."/>
            <person name="Chew A.K."/>
            <person name="Tay A."/>
            <person name="Fujiwara A."/>
            <person name="Hosoya S."/>
            <person name="Suetake H."/>
            <person name="Naruse K."/>
            <person name="Brenner S."/>
            <person name="Suzuki Y."/>
            <person name="Venkatesh B."/>
        </authorList>
    </citation>
    <scope>NUCLEOTIDE SEQUENCE [LARGE SCALE GENOMIC DNA]</scope>
</reference>
<dbReference type="AlphaFoldDB" id="A0A3B5KCB5"/>
<dbReference type="InterPro" id="IPR038051">
    <property type="entry name" value="XRCC4-like_N_sf"/>
</dbReference>
<dbReference type="CTD" id="79840"/>
<dbReference type="GO" id="GO:0032807">
    <property type="term" value="C:DNA ligase IV complex"/>
    <property type="evidence" value="ECO:0007669"/>
    <property type="project" value="TreeGrafter"/>
</dbReference>
<dbReference type="PANTHER" id="PTHR32235">
    <property type="entry name" value="NON-HOMOLOGOUS END-JOINING FACTOR 1"/>
    <property type="match status" value="1"/>
</dbReference>
<proteinExistence type="inferred from homology"/>
<keyword evidence="12" id="KW-1185">Reference proteome</keyword>
<dbReference type="Pfam" id="PF21928">
    <property type="entry name" value="XLF_CC"/>
    <property type="match status" value="1"/>
</dbReference>
<feature type="domain" description="XLF-like coiled-coil region" evidence="10">
    <location>
        <begin position="135"/>
        <end position="181"/>
    </location>
</feature>
<dbReference type="InterPro" id="IPR015381">
    <property type="entry name" value="XLF-like_N"/>
</dbReference>
<organism evidence="11 12">
    <name type="scientific">Takifugu rubripes</name>
    <name type="common">Japanese pufferfish</name>
    <name type="synonym">Fugu rubripes</name>
    <dbReference type="NCBI Taxonomy" id="31033"/>
    <lineage>
        <taxon>Eukaryota</taxon>
        <taxon>Metazoa</taxon>
        <taxon>Chordata</taxon>
        <taxon>Craniata</taxon>
        <taxon>Vertebrata</taxon>
        <taxon>Euteleostomi</taxon>
        <taxon>Actinopterygii</taxon>
        <taxon>Neopterygii</taxon>
        <taxon>Teleostei</taxon>
        <taxon>Neoteleostei</taxon>
        <taxon>Acanthomorphata</taxon>
        <taxon>Eupercaria</taxon>
        <taxon>Tetraodontiformes</taxon>
        <taxon>Tetradontoidea</taxon>
        <taxon>Tetraodontidae</taxon>
        <taxon>Takifugu</taxon>
    </lineage>
</organism>
<feature type="region of interest" description="Disordered" evidence="8">
    <location>
        <begin position="232"/>
        <end position="320"/>
    </location>
</feature>
<evidence type="ECO:0000313" key="11">
    <source>
        <dbReference type="Ensembl" id="ENSTRUP00000051062.2"/>
    </source>
</evidence>
<dbReference type="Pfam" id="PF09302">
    <property type="entry name" value="XLF"/>
    <property type="match status" value="1"/>
</dbReference>
<keyword evidence="4" id="KW-0234">DNA repair</keyword>
<feature type="domain" description="XLF-like N-terminal" evidence="9">
    <location>
        <begin position="15"/>
        <end position="130"/>
    </location>
</feature>
<feature type="compositionally biased region" description="Basic and acidic residues" evidence="8">
    <location>
        <begin position="283"/>
        <end position="292"/>
    </location>
</feature>